<protein>
    <submittedName>
        <fullName evidence="5">Glycerate kinase</fullName>
        <ecNumber evidence="5">2.7.1.31</ecNumber>
    </submittedName>
</protein>
<evidence type="ECO:0000256" key="2">
    <source>
        <dbReference type="ARBA" id="ARBA00022679"/>
    </source>
</evidence>
<dbReference type="InterPro" id="IPR018197">
    <property type="entry name" value="Glycerate_kinase_RE-like"/>
</dbReference>
<dbReference type="PANTHER" id="PTHR21599:SF0">
    <property type="entry name" value="GLYCERATE KINASE"/>
    <property type="match status" value="1"/>
</dbReference>
<dbReference type="Proteomes" id="UP000547458">
    <property type="component" value="Unassembled WGS sequence"/>
</dbReference>
<name>A0A846RT65_9MICC</name>
<comment type="caution">
    <text evidence="5">The sequence shown here is derived from an EMBL/GenBank/DDBJ whole genome shotgun (WGS) entry which is preliminary data.</text>
</comment>
<comment type="similarity">
    <text evidence="1 4">Belongs to the glycerate kinase type-1 family.</text>
</comment>
<dbReference type="PANTHER" id="PTHR21599">
    <property type="entry name" value="GLYCERATE KINASE"/>
    <property type="match status" value="1"/>
</dbReference>
<keyword evidence="6" id="KW-1185">Reference proteome</keyword>
<dbReference type="EC" id="2.7.1.31" evidence="5"/>
<dbReference type="EMBL" id="JAATJL010000001">
    <property type="protein sequence ID" value="NJC21491.1"/>
    <property type="molecule type" value="Genomic_DNA"/>
</dbReference>
<accession>A0A846RT65</accession>
<evidence type="ECO:0000256" key="4">
    <source>
        <dbReference type="PIRNR" id="PIRNR006078"/>
    </source>
</evidence>
<dbReference type="Pfam" id="PF02595">
    <property type="entry name" value="Gly_kinase"/>
    <property type="match status" value="1"/>
</dbReference>
<reference evidence="5 6" key="1">
    <citation type="submission" date="2020-03" db="EMBL/GenBank/DDBJ databases">
        <title>Sequencing the genomes of 1000 actinobacteria strains.</title>
        <authorList>
            <person name="Klenk H.-P."/>
        </authorList>
    </citation>
    <scope>NUCLEOTIDE SEQUENCE [LARGE SCALE GENOMIC DNA]</scope>
    <source>
        <strain evidence="5 6">DSM 16403</strain>
    </source>
</reference>
<organism evidence="5 6">
    <name type="scientific">Arthrobacter pigmenti</name>
    <dbReference type="NCBI Taxonomy" id="271432"/>
    <lineage>
        <taxon>Bacteria</taxon>
        <taxon>Bacillati</taxon>
        <taxon>Actinomycetota</taxon>
        <taxon>Actinomycetes</taxon>
        <taxon>Micrococcales</taxon>
        <taxon>Micrococcaceae</taxon>
        <taxon>Arthrobacter</taxon>
    </lineage>
</organism>
<sequence>MRILAAPDKFRGTATAAEVAEAIAMTARDLGYVAETLPMADGGEGTLEALGGPTETSLVTGPDGQTREVCWRFSEGTAVIEMARASGLALLPEGTNNPMTATSSGTGQLVAEAFGRGARTVVVTLGGSATTDGGLGAIEAIGRVPRDAELLVVCDVETRFTDAARDFGPQKGASPAQVLELTVRLELLAAHYLEKFGVDVADLPGAGAAGGLAGGLVALGGRLVRGFDYVADALELNAAIDRADLVVTGEGLMDAQSFSGKVVGGVAARARIRGVPVAAVVGSIAPGFAAPIPTCSLVEAVGLEVALTDTLAAVRKAAAVTFNAHPA</sequence>
<dbReference type="PIRSF" id="PIRSF006078">
    <property type="entry name" value="GlxK"/>
    <property type="match status" value="1"/>
</dbReference>
<dbReference type="Gene3D" id="3.40.50.10350">
    <property type="entry name" value="Glycerate kinase, domain 1"/>
    <property type="match status" value="2"/>
</dbReference>
<keyword evidence="2 4" id="KW-0808">Transferase</keyword>
<dbReference type="SUPFAM" id="SSF110738">
    <property type="entry name" value="Glycerate kinase I"/>
    <property type="match status" value="1"/>
</dbReference>
<proteinExistence type="inferred from homology"/>
<dbReference type="RefSeq" id="WP_167991271.1">
    <property type="nucleotide sequence ID" value="NZ_JAATJL010000001.1"/>
</dbReference>
<dbReference type="Gene3D" id="3.90.1510.10">
    <property type="entry name" value="Glycerate kinase, domain 2"/>
    <property type="match status" value="2"/>
</dbReference>
<dbReference type="InterPro" id="IPR018193">
    <property type="entry name" value="Glyc_kinase_flavodox-like_fold"/>
</dbReference>
<dbReference type="AlphaFoldDB" id="A0A846RT65"/>
<dbReference type="InterPro" id="IPR004381">
    <property type="entry name" value="Glycerate_kinase"/>
</dbReference>
<dbReference type="InterPro" id="IPR036129">
    <property type="entry name" value="Glycerate_kinase_sf"/>
</dbReference>
<evidence type="ECO:0000313" key="6">
    <source>
        <dbReference type="Proteomes" id="UP000547458"/>
    </source>
</evidence>
<keyword evidence="3 4" id="KW-0418">Kinase</keyword>
<dbReference type="GO" id="GO:0031388">
    <property type="term" value="P:organic acid phosphorylation"/>
    <property type="evidence" value="ECO:0007669"/>
    <property type="project" value="UniProtKB-UniRule"/>
</dbReference>
<gene>
    <name evidence="5" type="ORF">BJ994_000567</name>
</gene>
<evidence type="ECO:0000313" key="5">
    <source>
        <dbReference type="EMBL" id="NJC21491.1"/>
    </source>
</evidence>
<evidence type="ECO:0000256" key="1">
    <source>
        <dbReference type="ARBA" id="ARBA00006284"/>
    </source>
</evidence>
<evidence type="ECO:0000256" key="3">
    <source>
        <dbReference type="ARBA" id="ARBA00022777"/>
    </source>
</evidence>
<dbReference type="GO" id="GO:0008887">
    <property type="term" value="F:glycerate kinase activity"/>
    <property type="evidence" value="ECO:0007669"/>
    <property type="project" value="UniProtKB-UniRule"/>
</dbReference>